<evidence type="ECO:0000313" key="1">
    <source>
        <dbReference type="EMBL" id="TYK28565.1"/>
    </source>
</evidence>
<accession>A0A5D3DZ04</accession>
<protein>
    <submittedName>
        <fullName evidence="1">Uncharacterized protein</fullName>
    </submittedName>
</protein>
<comment type="caution">
    <text evidence="1">The sequence shown here is derived from an EMBL/GenBank/DDBJ whole genome shotgun (WGS) entry which is preliminary data.</text>
</comment>
<organism evidence="1 2">
    <name type="scientific">Cucumis melo var. makuwa</name>
    <name type="common">Oriental melon</name>
    <dbReference type="NCBI Taxonomy" id="1194695"/>
    <lineage>
        <taxon>Eukaryota</taxon>
        <taxon>Viridiplantae</taxon>
        <taxon>Streptophyta</taxon>
        <taxon>Embryophyta</taxon>
        <taxon>Tracheophyta</taxon>
        <taxon>Spermatophyta</taxon>
        <taxon>Magnoliopsida</taxon>
        <taxon>eudicotyledons</taxon>
        <taxon>Gunneridae</taxon>
        <taxon>Pentapetalae</taxon>
        <taxon>rosids</taxon>
        <taxon>fabids</taxon>
        <taxon>Cucurbitales</taxon>
        <taxon>Cucurbitaceae</taxon>
        <taxon>Benincaseae</taxon>
        <taxon>Cucumis</taxon>
    </lineage>
</organism>
<dbReference type="Pfam" id="PF14223">
    <property type="entry name" value="Retrotran_gag_2"/>
    <property type="match status" value="1"/>
</dbReference>
<name>A0A5D3DZ04_CUCMM</name>
<sequence length="76" mass="8986">MAGQIQSDLMSFDLNRPFRFEGAHFKSTMTTAKEVWNALQKKYDTEEAWSKKYAISRYLRYQMTDDKSVEAQSHEI</sequence>
<proteinExistence type="predicted"/>
<dbReference type="EMBL" id="SSTD01002102">
    <property type="protein sequence ID" value="TYK28565.1"/>
    <property type="molecule type" value="Genomic_DNA"/>
</dbReference>
<dbReference type="Proteomes" id="UP000321947">
    <property type="component" value="Unassembled WGS sequence"/>
</dbReference>
<dbReference type="AlphaFoldDB" id="A0A5D3DZ04"/>
<evidence type="ECO:0000313" key="2">
    <source>
        <dbReference type="Proteomes" id="UP000321947"/>
    </source>
</evidence>
<gene>
    <name evidence="1" type="ORF">E5676_scaffold629G002120</name>
</gene>
<reference evidence="1 2" key="1">
    <citation type="submission" date="2019-08" db="EMBL/GenBank/DDBJ databases">
        <title>Draft genome sequences of two oriental melons (Cucumis melo L. var makuwa).</title>
        <authorList>
            <person name="Kwon S.-Y."/>
        </authorList>
    </citation>
    <scope>NUCLEOTIDE SEQUENCE [LARGE SCALE GENOMIC DNA]</scope>
    <source>
        <strain evidence="2">cv. Chang Bougi</strain>
        <tissue evidence="1">Leaf</tissue>
    </source>
</reference>